<reference evidence="3" key="1">
    <citation type="journal article" date="2019" name="Int. J. Syst. Evol. Microbiol.">
        <title>The Global Catalogue of Microorganisms (GCM) 10K type strain sequencing project: providing services to taxonomists for standard genome sequencing and annotation.</title>
        <authorList>
            <consortium name="The Broad Institute Genomics Platform"/>
            <consortium name="The Broad Institute Genome Sequencing Center for Infectious Disease"/>
            <person name="Wu L."/>
            <person name="Ma J."/>
        </authorList>
    </citation>
    <scope>NUCLEOTIDE SEQUENCE [LARGE SCALE GENOMIC DNA]</scope>
    <source>
        <strain evidence="3">CGMCC 4.7246</strain>
    </source>
</reference>
<dbReference type="PANTHER" id="PTHR24305">
    <property type="entry name" value="CYTOCHROME P450"/>
    <property type="match status" value="1"/>
</dbReference>
<dbReference type="InterPro" id="IPR050121">
    <property type="entry name" value="Cytochrome_P450_monoxygenase"/>
</dbReference>
<dbReference type="PRINTS" id="PR00463">
    <property type="entry name" value="EP450I"/>
</dbReference>
<name>A0ABW1P9M0_9PSEU</name>
<dbReference type="PANTHER" id="PTHR24305:SF166">
    <property type="entry name" value="CYTOCHROME P450 12A4, MITOCHONDRIAL-RELATED"/>
    <property type="match status" value="1"/>
</dbReference>
<evidence type="ECO:0000256" key="1">
    <source>
        <dbReference type="ARBA" id="ARBA00010617"/>
    </source>
</evidence>
<keyword evidence="3" id="KW-1185">Reference proteome</keyword>
<dbReference type="InterPro" id="IPR036396">
    <property type="entry name" value="Cyt_P450_sf"/>
</dbReference>
<dbReference type="SUPFAM" id="SSF48264">
    <property type="entry name" value="Cytochrome P450"/>
    <property type="match status" value="1"/>
</dbReference>
<dbReference type="EMBL" id="JBHSQO010000021">
    <property type="protein sequence ID" value="MFC6091758.1"/>
    <property type="molecule type" value="Genomic_DNA"/>
</dbReference>
<gene>
    <name evidence="2" type="ORF">ACFP3R_21025</name>
</gene>
<accession>A0ABW1P9M0</accession>
<comment type="caution">
    <text evidence="2">The sequence shown here is derived from an EMBL/GenBank/DDBJ whole genome shotgun (WGS) entry which is preliminary data.</text>
</comment>
<comment type="similarity">
    <text evidence="1">Belongs to the cytochrome P450 family.</text>
</comment>
<protein>
    <submittedName>
        <fullName evidence="2">Cytochrome P450</fullName>
    </submittedName>
</protein>
<dbReference type="Gene3D" id="1.10.630.10">
    <property type="entry name" value="Cytochrome P450"/>
    <property type="match status" value="1"/>
</dbReference>
<dbReference type="Pfam" id="PF00067">
    <property type="entry name" value="p450"/>
    <property type="match status" value="1"/>
</dbReference>
<evidence type="ECO:0000313" key="3">
    <source>
        <dbReference type="Proteomes" id="UP001596220"/>
    </source>
</evidence>
<dbReference type="InterPro" id="IPR001128">
    <property type="entry name" value="Cyt_P450"/>
</dbReference>
<organism evidence="2 3">
    <name type="scientific">Saccharothrix lopnurensis</name>
    <dbReference type="NCBI Taxonomy" id="1670621"/>
    <lineage>
        <taxon>Bacteria</taxon>
        <taxon>Bacillati</taxon>
        <taxon>Actinomycetota</taxon>
        <taxon>Actinomycetes</taxon>
        <taxon>Pseudonocardiales</taxon>
        <taxon>Pseudonocardiaceae</taxon>
        <taxon>Saccharothrix</taxon>
    </lineage>
</organism>
<dbReference type="InterPro" id="IPR002401">
    <property type="entry name" value="Cyt_P450_E_grp-I"/>
</dbReference>
<dbReference type="Proteomes" id="UP001596220">
    <property type="component" value="Unassembled WGS sequence"/>
</dbReference>
<sequence>MDITAARAYRRDPLGFVEHAARTGGDVFPLPDDSLCVVEPTLAMSVLRDEEGRYEDVSGFFHTGDGGLRPRAAQVAVGRAARALLRDHLDDRRDRLPALAAGLNGTSRWPQAGPALVHQHLVDVLLHPDRPPRLHRLVRQVVRRGVLARPEHLAGEIPLALLRNAVVRALTDQVRARRAAAPGDPADLLDAVVDAVDATSPGTGDRAVAEVYLMLFRSVIAPIGYAVAWSLRLTGAHQGRSPGLSFPWPAEWVVRESLRLWPVAWQLARTVRRPHELGGVPVRPGKQITVCTYLLHRDQRHWPQAEAFRPDRWADTRQHGPYLPFGAGPFVCAGAAVAHTLAADLLTALTDRADLTIHGANARPYAAGIVVPARFILRRTAHRAGTSTPIAGRR</sequence>
<dbReference type="CDD" id="cd00302">
    <property type="entry name" value="cytochrome_P450"/>
    <property type="match status" value="1"/>
</dbReference>
<dbReference type="RefSeq" id="WP_380638060.1">
    <property type="nucleotide sequence ID" value="NZ_JBHSQO010000021.1"/>
</dbReference>
<proteinExistence type="inferred from homology"/>
<evidence type="ECO:0000313" key="2">
    <source>
        <dbReference type="EMBL" id="MFC6091758.1"/>
    </source>
</evidence>